<reference evidence="2" key="1">
    <citation type="submission" date="2017-06" db="EMBL/GenBank/DDBJ databases">
        <authorList>
            <person name="Varghese N."/>
            <person name="Submissions S."/>
        </authorList>
    </citation>
    <scope>NUCLEOTIDE SEQUENCE [LARGE SCALE GENOMIC DNA]</scope>
    <source>
        <strain evidence="2">DSM 44485</strain>
    </source>
</reference>
<sequence>MPTTHLRRAAHRRALFAAPERPEADRRARAVSGIVLDASPHLLVVAEAGARGAETRIAMSEDTAIWHGGRGGPAALRPGRPVVVRRTGTGRAERIWVGIGRVSGTILACGRGTVEVDMGPHRGRAHVVVPPSVLGPVLVRHPRLEPGYLIDVICVGSPGGPQAVRPGTSQPGYRVADLAAPEAAAPVPREPSGTATWFGGVEGEWRNGASYPAVDSEGDAGGCADAPSGCAPMPYLSIGSEIIVRNECAGRSAPVPVIECGCTAARFCDRCVECDASPRGRIVELTPAAFAGLGGDLAAGCFNATVRPGAPQRVVGPC</sequence>
<dbReference type="RefSeq" id="WP_245918896.1">
    <property type="nucleotide sequence ID" value="NZ_FZNP01000002.1"/>
</dbReference>
<evidence type="ECO:0000313" key="2">
    <source>
        <dbReference type="Proteomes" id="UP000198420"/>
    </source>
</evidence>
<keyword evidence="2" id="KW-1185">Reference proteome</keyword>
<dbReference type="Proteomes" id="UP000198420">
    <property type="component" value="Unassembled WGS sequence"/>
</dbReference>
<accession>A0A238W6Y3</accession>
<name>A0A238W6Y3_9ACTN</name>
<protein>
    <submittedName>
        <fullName evidence="1">Uncharacterized protein</fullName>
    </submittedName>
</protein>
<proteinExistence type="predicted"/>
<dbReference type="EMBL" id="FZNP01000002">
    <property type="protein sequence ID" value="SNR42316.1"/>
    <property type="molecule type" value="Genomic_DNA"/>
</dbReference>
<evidence type="ECO:0000313" key="1">
    <source>
        <dbReference type="EMBL" id="SNR42316.1"/>
    </source>
</evidence>
<gene>
    <name evidence="1" type="ORF">SAMN06265355_102780</name>
</gene>
<dbReference type="AlphaFoldDB" id="A0A238W6Y3"/>
<organism evidence="1 2">
    <name type="scientific">Actinomadura mexicana</name>
    <dbReference type="NCBI Taxonomy" id="134959"/>
    <lineage>
        <taxon>Bacteria</taxon>
        <taxon>Bacillati</taxon>
        <taxon>Actinomycetota</taxon>
        <taxon>Actinomycetes</taxon>
        <taxon>Streptosporangiales</taxon>
        <taxon>Thermomonosporaceae</taxon>
        <taxon>Actinomadura</taxon>
    </lineage>
</organism>